<keyword evidence="2" id="KW-1185">Reference proteome</keyword>
<dbReference type="EMBL" id="QWLN02004906">
    <property type="protein sequence ID" value="TEA37968.1"/>
    <property type="molecule type" value="Genomic_DNA"/>
</dbReference>
<gene>
    <name evidence="1" type="ORF">DBR06_SOUSAS32410006</name>
</gene>
<organism evidence="1 2">
    <name type="scientific">Sousa chinensis</name>
    <name type="common">Indo-pacific humpbacked dolphin</name>
    <name type="synonym">Steno chinensis</name>
    <dbReference type="NCBI Taxonomy" id="103600"/>
    <lineage>
        <taxon>Eukaryota</taxon>
        <taxon>Metazoa</taxon>
        <taxon>Chordata</taxon>
        <taxon>Craniata</taxon>
        <taxon>Vertebrata</taxon>
        <taxon>Euteleostomi</taxon>
        <taxon>Mammalia</taxon>
        <taxon>Eutheria</taxon>
        <taxon>Laurasiatheria</taxon>
        <taxon>Artiodactyla</taxon>
        <taxon>Whippomorpha</taxon>
        <taxon>Cetacea</taxon>
        <taxon>Odontoceti</taxon>
        <taxon>Delphinidae</taxon>
        <taxon>Sousa</taxon>
    </lineage>
</organism>
<accession>A0A484GR03</accession>
<dbReference type="Proteomes" id="UP000295264">
    <property type="component" value="Unassembled WGS sequence"/>
</dbReference>
<comment type="caution">
    <text evidence="1">The sequence shown here is derived from an EMBL/GenBank/DDBJ whole genome shotgun (WGS) entry which is preliminary data.</text>
</comment>
<protein>
    <submittedName>
        <fullName evidence="1">Uncharacterized protein</fullName>
    </submittedName>
</protein>
<sequence>MLLLTNGHMYKFSILINWLRRQGNMFYMTPKEGGLYTCIATNLVDTELKTVMIKADGSFPQDNNGF</sequence>
<evidence type="ECO:0000313" key="2">
    <source>
        <dbReference type="Proteomes" id="UP000295264"/>
    </source>
</evidence>
<reference evidence="1 2" key="1">
    <citation type="journal article" date="2018" name="Genomics">
        <title>Molecular footprints of inshore aquatic adaptation in Indo-Pacific humpback dolphin (Sousa chinensis).</title>
        <authorList>
            <person name="Ming Y."/>
            <person name="Jian J."/>
            <person name="Yu F."/>
            <person name="Yu X."/>
            <person name="Wang J."/>
            <person name="Liu W."/>
        </authorList>
    </citation>
    <scope>NUCLEOTIDE SEQUENCE [LARGE SCALE GENOMIC DNA]</scope>
    <source>
        <strain evidence="1">MY-2018</strain>
        <tissue evidence="1">Skin</tissue>
    </source>
</reference>
<proteinExistence type="predicted"/>
<name>A0A484GR03_SOUCH</name>
<evidence type="ECO:0000313" key="1">
    <source>
        <dbReference type="EMBL" id="TEA37968.1"/>
    </source>
</evidence>
<dbReference type="AlphaFoldDB" id="A0A484GR03"/>